<evidence type="ECO:0000256" key="4">
    <source>
        <dbReference type="ARBA" id="ARBA00023136"/>
    </source>
</evidence>
<feature type="domain" description="RagB/SusD" evidence="6">
    <location>
        <begin position="263"/>
        <end position="520"/>
    </location>
</feature>
<dbReference type="EMBL" id="CP120682">
    <property type="protein sequence ID" value="WKN35408.1"/>
    <property type="molecule type" value="Genomic_DNA"/>
</dbReference>
<dbReference type="AlphaFoldDB" id="A0AA49JC77"/>
<comment type="similarity">
    <text evidence="2">Belongs to the SusD family.</text>
</comment>
<gene>
    <name evidence="8" type="ORF">K4G66_23825</name>
</gene>
<comment type="subcellular location">
    <subcellularLocation>
        <location evidence="1">Cell outer membrane</location>
    </subcellularLocation>
</comment>
<dbReference type="InterPro" id="IPR033985">
    <property type="entry name" value="SusD-like_N"/>
</dbReference>
<dbReference type="Pfam" id="PF07980">
    <property type="entry name" value="SusD_RagB"/>
    <property type="match status" value="1"/>
</dbReference>
<reference evidence="8" key="2">
    <citation type="journal article" date="2024" name="Antonie Van Leeuwenhoek">
        <title>Roseihalotalea indica gen. nov., sp. nov., a halophilic Bacteroidetes from mesopelagic Southwest Indian Ocean with higher carbohydrate metabolic potential.</title>
        <authorList>
            <person name="Chen B."/>
            <person name="Zhang M."/>
            <person name="Lin D."/>
            <person name="Ye J."/>
            <person name="Tang K."/>
        </authorList>
    </citation>
    <scope>NUCLEOTIDE SEQUENCE</scope>
    <source>
        <strain evidence="8">TK19036</strain>
    </source>
</reference>
<proteinExistence type="inferred from homology"/>
<dbReference type="InterPro" id="IPR012944">
    <property type="entry name" value="SusD_RagB_dom"/>
</dbReference>
<dbReference type="Gene3D" id="1.25.40.390">
    <property type="match status" value="1"/>
</dbReference>
<evidence type="ECO:0000256" key="2">
    <source>
        <dbReference type="ARBA" id="ARBA00006275"/>
    </source>
</evidence>
<dbReference type="InterPro" id="IPR011990">
    <property type="entry name" value="TPR-like_helical_dom_sf"/>
</dbReference>
<evidence type="ECO:0000256" key="3">
    <source>
        <dbReference type="ARBA" id="ARBA00022729"/>
    </source>
</evidence>
<dbReference type="SUPFAM" id="SSF48452">
    <property type="entry name" value="TPR-like"/>
    <property type="match status" value="1"/>
</dbReference>
<keyword evidence="5" id="KW-0998">Cell outer membrane</keyword>
<dbReference type="Pfam" id="PF14322">
    <property type="entry name" value="SusD-like_3"/>
    <property type="match status" value="1"/>
</dbReference>
<name>A0AA49JC77_9BACT</name>
<evidence type="ECO:0000259" key="6">
    <source>
        <dbReference type="Pfam" id="PF07980"/>
    </source>
</evidence>
<organism evidence="8">
    <name type="scientific">Roseihalotalea indica</name>
    <dbReference type="NCBI Taxonomy" id="2867963"/>
    <lineage>
        <taxon>Bacteria</taxon>
        <taxon>Pseudomonadati</taxon>
        <taxon>Bacteroidota</taxon>
        <taxon>Cytophagia</taxon>
        <taxon>Cytophagales</taxon>
        <taxon>Catalimonadaceae</taxon>
        <taxon>Roseihalotalea</taxon>
    </lineage>
</organism>
<dbReference type="CDD" id="cd08977">
    <property type="entry name" value="SusD"/>
    <property type="match status" value="1"/>
</dbReference>
<reference evidence="8" key="1">
    <citation type="journal article" date="2023" name="Comput. Struct. Biotechnol. J.">
        <title>Discovery of a novel marine Bacteroidetes with a rich repertoire of carbohydrate-active enzymes.</title>
        <authorList>
            <person name="Chen B."/>
            <person name="Liu G."/>
            <person name="Chen Q."/>
            <person name="Wang H."/>
            <person name="Liu L."/>
            <person name="Tang K."/>
        </authorList>
    </citation>
    <scope>NUCLEOTIDE SEQUENCE</scope>
    <source>
        <strain evidence="8">TK19036</strain>
    </source>
</reference>
<evidence type="ECO:0000259" key="7">
    <source>
        <dbReference type="Pfam" id="PF14322"/>
    </source>
</evidence>
<evidence type="ECO:0000313" key="8">
    <source>
        <dbReference type="EMBL" id="WKN35408.1"/>
    </source>
</evidence>
<evidence type="ECO:0000256" key="5">
    <source>
        <dbReference type="ARBA" id="ARBA00023237"/>
    </source>
</evidence>
<dbReference type="GO" id="GO:0009279">
    <property type="term" value="C:cell outer membrane"/>
    <property type="evidence" value="ECO:0007669"/>
    <property type="project" value="UniProtKB-SubCell"/>
</dbReference>
<feature type="domain" description="SusD-like N-terminal" evidence="7">
    <location>
        <begin position="26"/>
        <end position="223"/>
    </location>
</feature>
<protein>
    <submittedName>
        <fullName evidence="8">RagB/SusD family nutrient uptake outer membrane protein</fullName>
    </submittedName>
</protein>
<sequence>MNIKKTIIYSILSGLLLSFSGCEDNFLEFYPEDKITSANFPENEKDIKLLLNGAYALLRENSIYNEGLFGFGVLDGATPNAFNWGNTPIAKAGNGQLTASDGDIVTFRWTRSYEIIFRANYLLSALELVALNEDSKATYTGEAHFLRGLAYSILAESYGGAPILESAISTEEARNVSRASVEETWNQAISDYDIAITNLAADAPEVGRATKGAALGMKMRAYLYQNKYQQVLEVIEQIDALGKYALFPSYEGLFKMENENNEEVLFDIQYISGENSQGSLHDQYCGTGTGSWTRGSRYVPTDDLVNAYEMIDGSEVDPANPFEGRDPRLEFTVVVPGAYILGYQFPNYIYPGGAFNHPGNRLKHLSSRKYRIEPEAELPPSGQSSLNDIVLRYADVLLSKAEAMIETNGNIDEAIALINRIRTERDDVKITPLPMGLSQEEARKKLRHERRIEFALEGLYWADIKRWDIGKDIYPVDVRDHNGDIIETKFPDGYLEFYDLLPIPDSEISLNENLEQNPGW</sequence>
<accession>A0AA49JC77</accession>
<dbReference type="PROSITE" id="PS51257">
    <property type="entry name" value="PROKAR_LIPOPROTEIN"/>
    <property type="match status" value="1"/>
</dbReference>
<keyword evidence="4" id="KW-0472">Membrane</keyword>
<keyword evidence="3" id="KW-0732">Signal</keyword>
<evidence type="ECO:0000256" key="1">
    <source>
        <dbReference type="ARBA" id="ARBA00004442"/>
    </source>
</evidence>